<dbReference type="Gramene" id="TVU31075">
    <property type="protein sequence ID" value="TVU31075"/>
    <property type="gene ID" value="EJB05_22744"/>
</dbReference>
<protein>
    <submittedName>
        <fullName evidence="1">Uncharacterized protein</fullName>
    </submittedName>
</protein>
<proteinExistence type="predicted"/>
<accession>A0A5J9V571</accession>
<organism evidence="1 2">
    <name type="scientific">Eragrostis curvula</name>
    <name type="common">weeping love grass</name>
    <dbReference type="NCBI Taxonomy" id="38414"/>
    <lineage>
        <taxon>Eukaryota</taxon>
        <taxon>Viridiplantae</taxon>
        <taxon>Streptophyta</taxon>
        <taxon>Embryophyta</taxon>
        <taxon>Tracheophyta</taxon>
        <taxon>Spermatophyta</taxon>
        <taxon>Magnoliopsida</taxon>
        <taxon>Liliopsida</taxon>
        <taxon>Poales</taxon>
        <taxon>Poaceae</taxon>
        <taxon>PACMAD clade</taxon>
        <taxon>Chloridoideae</taxon>
        <taxon>Eragrostideae</taxon>
        <taxon>Eragrostidinae</taxon>
        <taxon>Eragrostis</taxon>
    </lineage>
</organism>
<evidence type="ECO:0000313" key="1">
    <source>
        <dbReference type="EMBL" id="TVU31075.1"/>
    </source>
</evidence>
<dbReference type="AlphaFoldDB" id="A0A5J9V571"/>
<reference evidence="1 2" key="1">
    <citation type="journal article" date="2019" name="Sci. Rep.">
        <title>A high-quality genome of Eragrostis curvula grass provides insights into Poaceae evolution and supports new strategies to enhance forage quality.</title>
        <authorList>
            <person name="Carballo J."/>
            <person name="Santos B.A.C.M."/>
            <person name="Zappacosta D."/>
            <person name="Garbus I."/>
            <person name="Selva J.P."/>
            <person name="Gallo C.A."/>
            <person name="Diaz A."/>
            <person name="Albertini E."/>
            <person name="Caccamo M."/>
            <person name="Echenique V."/>
        </authorList>
    </citation>
    <scope>NUCLEOTIDE SEQUENCE [LARGE SCALE GENOMIC DNA]</scope>
    <source>
        <strain evidence="2">cv. Victoria</strain>
        <tissue evidence="1">Leaf</tissue>
    </source>
</reference>
<sequence>MENGCGNATVYVVLDEDITEPVLALYEFAFMVPQRAPFFRTRKVKVSCDKRAAVNRFSSPSKGEAKALPELYTQKWLLDKWPKRQYNRLEQGLHRNLAERNNGEHLAMS</sequence>
<dbReference type="Proteomes" id="UP000324897">
    <property type="component" value="Chromosome 1"/>
</dbReference>
<feature type="non-terminal residue" evidence="1">
    <location>
        <position position="1"/>
    </location>
</feature>
<gene>
    <name evidence="1" type="ORF">EJB05_22744</name>
</gene>
<comment type="caution">
    <text evidence="1">The sequence shown here is derived from an EMBL/GenBank/DDBJ whole genome shotgun (WGS) entry which is preliminary data.</text>
</comment>
<evidence type="ECO:0000313" key="2">
    <source>
        <dbReference type="Proteomes" id="UP000324897"/>
    </source>
</evidence>
<dbReference type="EMBL" id="RWGY01000011">
    <property type="protein sequence ID" value="TVU31075.1"/>
    <property type="molecule type" value="Genomic_DNA"/>
</dbReference>
<keyword evidence="2" id="KW-1185">Reference proteome</keyword>
<name>A0A5J9V571_9POAL</name>